<dbReference type="Proteomes" id="UP001056120">
    <property type="component" value="Linkage Group LG26"/>
</dbReference>
<dbReference type="EMBL" id="CM042043">
    <property type="protein sequence ID" value="KAI3693614.1"/>
    <property type="molecule type" value="Genomic_DNA"/>
</dbReference>
<accession>A0ACB8Z6N7</accession>
<reference evidence="1 2" key="2">
    <citation type="journal article" date="2022" name="Mol. Ecol. Resour.">
        <title>The genomes of chicory, endive, great burdock and yacon provide insights into Asteraceae paleo-polyploidization history and plant inulin production.</title>
        <authorList>
            <person name="Fan W."/>
            <person name="Wang S."/>
            <person name="Wang H."/>
            <person name="Wang A."/>
            <person name="Jiang F."/>
            <person name="Liu H."/>
            <person name="Zhao H."/>
            <person name="Xu D."/>
            <person name="Zhang Y."/>
        </authorList>
    </citation>
    <scope>NUCLEOTIDE SEQUENCE [LARGE SCALE GENOMIC DNA]</scope>
    <source>
        <strain evidence="2">cv. Yunnan</strain>
        <tissue evidence="1">Leaves</tissue>
    </source>
</reference>
<evidence type="ECO:0000313" key="1">
    <source>
        <dbReference type="EMBL" id="KAI3693614.1"/>
    </source>
</evidence>
<sequence>MADEYASLSNVAGESSESTVLLSTFKDKIATDVGLPVRQQRLIFRGKVLKDEHRLSEYHVESGDMLHLVARQLSESQPSSGSSTGTTANANTGQDANAAGSRHHVAHVSHSVVHGTFGGGHQNSGGVRAIMRVISAVLDSFGVEEGSVLVPLPNMQFNIPRQAAQGNEAGVNVNNQSQPGNPSQSAPQGMQFPLGAGIAIPTLAMALSRNGTDLGTITSASLFSNDSLSEIFFLALFTGYQPNQPSNGAEHSPTIELPSSARGVPLPAALAVHTAGRLEEEESCTDPMVRTQIQSEATQSGLAMQHLGALLLELGRTMLTLRIGQSPPFPLQTNSLFGGNVTPINSTGFHPVGIGAVPRHINVHIHAVNLQSRRADDSTRSENQASAEGTENATSSSSATKSANDMEGASSSSTVINNSGNASTAPLGLG</sequence>
<name>A0ACB8Z6N7_9ASTR</name>
<evidence type="ECO:0000313" key="2">
    <source>
        <dbReference type="Proteomes" id="UP001056120"/>
    </source>
</evidence>
<gene>
    <name evidence="1" type="ORF">L1987_76562</name>
</gene>
<reference evidence="2" key="1">
    <citation type="journal article" date="2022" name="Mol. Ecol. Resour.">
        <title>The genomes of chicory, endive, great burdock and yacon provide insights into Asteraceae palaeo-polyploidization history and plant inulin production.</title>
        <authorList>
            <person name="Fan W."/>
            <person name="Wang S."/>
            <person name="Wang H."/>
            <person name="Wang A."/>
            <person name="Jiang F."/>
            <person name="Liu H."/>
            <person name="Zhao H."/>
            <person name="Xu D."/>
            <person name="Zhang Y."/>
        </authorList>
    </citation>
    <scope>NUCLEOTIDE SEQUENCE [LARGE SCALE GENOMIC DNA]</scope>
    <source>
        <strain evidence="2">cv. Yunnan</strain>
    </source>
</reference>
<keyword evidence="2" id="KW-1185">Reference proteome</keyword>
<comment type="caution">
    <text evidence="1">The sequence shown here is derived from an EMBL/GenBank/DDBJ whole genome shotgun (WGS) entry which is preliminary data.</text>
</comment>
<organism evidence="1 2">
    <name type="scientific">Smallanthus sonchifolius</name>
    <dbReference type="NCBI Taxonomy" id="185202"/>
    <lineage>
        <taxon>Eukaryota</taxon>
        <taxon>Viridiplantae</taxon>
        <taxon>Streptophyta</taxon>
        <taxon>Embryophyta</taxon>
        <taxon>Tracheophyta</taxon>
        <taxon>Spermatophyta</taxon>
        <taxon>Magnoliopsida</taxon>
        <taxon>eudicotyledons</taxon>
        <taxon>Gunneridae</taxon>
        <taxon>Pentapetalae</taxon>
        <taxon>asterids</taxon>
        <taxon>campanulids</taxon>
        <taxon>Asterales</taxon>
        <taxon>Asteraceae</taxon>
        <taxon>Asteroideae</taxon>
        <taxon>Heliantheae alliance</taxon>
        <taxon>Millerieae</taxon>
        <taxon>Smallanthus</taxon>
    </lineage>
</organism>
<proteinExistence type="predicted"/>
<protein>
    <submittedName>
        <fullName evidence="1">Uncharacterized protein</fullName>
    </submittedName>
</protein>